<name>A0A1H9VFW3_9PSEU</name>
<evidence type="ECO:0000259" key="1">
    <source>
        <dbReference type="Pfam" id="PF04167"/>
    </source>
</evidence>
<gene>
    <name evidence="2" type="ORF">SAMN04487818_108308</name>
</gene>
<dbReference type="STRING" id="155974.SAMN04487818_108308"/>
<evidence type="ECO:0000313" key="2">
    <source>
        <dbReference type="EMBL" id="SES20163.1"/>
    </source>
</evidence>
<dbReference type="SUPFAM" id="SSF159234">
    <property type="entry name" value="FomD-like"/>
    <property type="match status" value="1"/>
</dbReference>
<dbReference type="EMBL" id="FOGI01000008">
    <property type="protein sequence ID" value="SES20163.1"/>
    <property type="molecule type" value="Genomic_DNA"/>
</dbReference>
<dbReference type="Proteomes" id="UP000199051">
    <property type="component" value="Unassembled WGS sequence"/>
</dbReference>
<dbReference type="InterPro" id="IPR007295">
    <property type="entry name" value="DUF402"/>
</dbReference>
<evidence type="ECO:0000313" key="3">
    <source>
        <dbReference type="Proteomes" id="UP000199051"/>
    </source>
</evidence>
<protein>
    <recommendedName>
        <fullName evidence="1">DUF402 domain-containing protein</fullName>
    </recommendedName>
</protein>
<keyword evidence="3" id="KW-1185">Reference proteome</keyword>
<dbReference type="Gene3D" id="2.40.380.10">
    <property type="entry name" value="FomD-like"/>
    <property type="match status" value="1"/>
</dbReference>
<sequence>MRARVEPVVGDLPIPVTRRDDTSHEIHPPKVELFDQVEMTNTDPKGFVRAVDTYRETEHGLYMSRPVDGHPRIAHFESLLLPDDGLRVSKWLGRPGVDLGHDFYLDIVDITRDGQCWRTVDLYLDVLVRTGRDVRVEDSDELLAAFRAGLVDLSTAERAMTRTHTAVAGIAAAGHDVDAWLAGRGIPAPWQPR</sequence>
<reference evidence="3" key="1">
    <citation type="submission" date="2016-10" db="EMBL/GenBank/DDBJ databases">
        <authorList>
            <person name="Varghese N."/>
            <person name="Submissions S."/>
        </authorList>
    </citation>
    <scope>NUCLEOTIDE SEQUENCE [LARGE SCALE GENOMIC DNA]</scope>
    <source>
        <strain evidence="3">DSM 44260</strain>
    </source>
</reference>
<organism evidence="2 3">
    <name type="scientific">Actinokineospora terrae</name>
    <dbReference type="NCBI Taxonomy" id="155974"/>
    <lineage>
        <taxon>Bacteria</taxon>
        <taxon>Bacillati</taxon>
        <taxon>Actinomycetota</taxon>
        <taxon>Actinomycetes</taxon>
        <taxon>Pseudonocardiales</taxon>
        <taxon>Pseudonocardiaceae</taxon>
        <taxon>Actinokineospora</taxon>
    </lineage>
</organism>
<accession>A0A1H9VFW3</accession>
<dbReference type="RefSeq" id="WP_092780732.1">
    <property type="nucleotide sequence ID" value="NZ_FOGI01000008.1"/>
</dbReference>
<dbReference type="InterPro" id="IPR035930">
    <property type="entry name" value="FomD-like_sf"/>
</dbReference>
<dbReference type="AlphaFoldDB" id="A0A1H9VFW3"/>
<proteinExistence type="predicted"/>
<dbReference type="Pfam" id="PF04167">
    <property type="entry name" value="DUF402"/>
    <property type="match status" value="1"/>
</dbReference>
<feature type="domain" description="DUF402" evidence="1">
    <location>
        <begin position="46"/>
        <end position="174"/>
    </location>
</feature>